<sequence>MQTGFEVLDTAGTIFPIFFFIIITILLVSVSGGLYRWFSNNKKPILSVNSVISSKRTAVTHHHDSDSSAHHSSTTYYLTFEVESGDRLEFRVSGEEFGQSAEGDEGTLTLQGSRYLGFERNGRIHADTSLDRRNVRRHSHM</sequence>
<evidence type="ECO:0000313" key="3">
    <source>
        <dbReference type="Proteomes" id="UP000272464"/>
    </source>
</evidence>
<proteinExistence type="predicted"/>
<dbReference type="OrthoDB" id="282886at2"/>
<dbReference type="EMBL" id="RZNX01000001">
    <property type="protein sequence ID" value="RUT35885.1"/>
    <property type="molecule type" value="Genomic_DNA"/>
</dbReference>
<protein>
    <submittedName>
        <fullName evidence="2">DUF2500 domain-containing protein</fullName>
    </submittedName>
</protein>
<keyword evidence="1" id="KW-1133">Transmembrane helix</keyword>
<dbReference type="Gene3D" id="2.40.50.660">
    <property type="match status" value="1"/>
</dbReference>
<gene>
    <name evidence="2" type="ORF">EJP77_02455</name>
</gene>
<accession>A0A433XP79</accession>
<dbReference type="AlphaFoldDB" id="A0A433XP79"/>
<keyword evidence="3" id="KW-1185">Reference proteome</keyword>
<dbReference type="InterPro" id="IPR019635">
    <property type="entry name" value="DUF2500"/>
</dbReference>
<evidence type="ECO:0000313" key="2">
    <source>
        <dbReference type="EMBL" id="RUT35885.1"/>
    </source>
</evidence>
<dbReference type="Proteomes" id="UP000272464">
    <property type="component" value="Unassembled WGS sequence"/>
</dbReference>
<evidence type="ECO:0000256" key="1">
    <source>
        <dbReference type="SAM" id="Phobius"/>
    </source>
</evidence>
<keyword evidence="1" id="KW-0472">Membrane</keyword>
<feature type="transmembrane region" description="Helical" evidence="1">
    <location>
        <begin position="14"/>
        <end position="35"/>
    </location>
</feature>
<reference evidence="2 3" key="1">
    <citation type="submission" date="2018-12" db="EMBL/GenBank/DDBJ databases">
        <authorList>
            <person name="Sun L."/>
            <person name="Chen Z."/>
        </authorList>
    </citation>
    <scope>NUCLEOTIDE SEQUENCE [LARGE SCALE GENOMIC DNA]</scope>
    <source>
        <strain evidence="2 3">3-5-3</strain>
    </source>
</reference>
<keyword evidence="1" id="KW-0812">Transmembrane</keyword>
<name>A0A433XP79_9BACL</name>
<dbReference type="RefSeq" id="WP_127197582.1">
    <property type="nucleotide sequence ID" value="NZ_RZNX01000001.1"/>
</dbReference>
<comment type="caution">
    <text evidence="2">The sequence shown here is derived from an EMBL/GenBank/DDBJ whole genome shotgun (WGS) entry which is preliminary data.</text>
</comment>
<organism evidence="2 3">
    <name type="scientific">Paenibacillus zeisoli</name>
    <dbReference type="NCBI Taxonomy" id="2496267"/>
    <lineage>
        <taxon>Bacteria</taxon>
        <taxon>Bacillati</taxon>
        <taxon>Bacillota</taxon>
        <taxon>Bacilli</taxon>
        <taxon>Bacillales</taxon>
        <taxon>Paenibacillaceae</taxon>
        <taxon>Paenibacillus</taxon>
    </lineage>
</organism>
<dbReference type="Pfam" id="PF10694">
    <property type="entry name" value="DUF2500"/>
    <property type="match status" value="1"/>
</dbReference>